<evidence type="ECO:0000256" key="12">
    <source>
        <dbReference type="SAM" id="SignalP"/>
    </source>
</evidence>
<gene>
    <name evidence="13" type="ORF">OPR82_13365</name>
</gene>
<proteinExistence type="inferred from homology"/>
<keyword evidence="10" id="KW-0472">Membrane</keyword>
<comment type="function">
    <text evidence="11">Has immunoglobulin-binding and hemagglutination properties, and can bind to mannose. Essential for virulence. May be involved in LPS biosynthesis or polysaccharide transport.</text>
</comment>
<evidence type="ECO:0000256" key="6">
    <source>
        <dbReference type="ARBA" id="ARBA00022729"/>
    </source>
</evidence>
<comment type="caution">
    <text evidence="13">The sequence shown here is derived from an EMBL/GenBank/DDBJ whole genome shotgun (WGS) entry which is preliminary data.</text>
</comment>
<evidence type="ECO:0000256" key="5">
    <source>
        <dbReference type="ARBA" id="ARBA00022692"/>
    </source>
</evidence>
<evidence type="ECO:0000256" key="7">
    <source>
        <dbReference type="ARBA" id="ARBA00022734"/>
    </source>
</evidence>
<comment type="similarity">
    <text evidence="2">Belongs to the BA14k family.</text>
</comment>
<evidence type="ECO:0000256" key="1">
    <source>
        <dbReference type="ARBA" id="ARBA00004162"/>
    </source>
</evidence>
<keyword evidence="4" id="KW-1003">Cell membrane</keyword>
<keyword evidence="8" id="KW-1133">Transmembrane helix</keyword>
<keyword evidence="14" id="KW-1185">Reference proteome</keyword>
<evidence type="ECO:0000256" key="8">
    <source>
        <dbReference type="ARBA" id="ARBA00022989"/>
    </source>
</evidence>
<evidence type="ECO:0000313" key="14">
    <source>
        <dbReference type="Proteomes" id="UP001301216"/>
    </source>
</evidence>
<keyword evidence="9" id="KW-0843">Virulence</keyword>
<dbReference type="RefSeq" id="WP_265985374.1">
    <property type="nucleotide sequence ID" value="NZ_JAPHAV010000006.1"/>
</dbReference>
<dbReference type="Pfam" id="PF07886">
    <property type="entry name" value="BA14K"/>
    <property type="match status" value="1"/>
</dbReference>
<evidence type="ECO:0000256" key="10">
    <source>
        <dbReference type="ARBA" id="ARBA00023136"/>
    </source>
</evidence>
<reference evidence="13 14" key="1">
    <citation type="submission" date="2022-11" db="EMBL/GenBank/DDBJ databases">
        <title>Brucella sp. YY2X, whole genome shotgun sequencing project.</title>
        <authorList>
            <person name="Yang Y."/>
        </authorList>
    </citation>
    <scope>NUCLEOTIDE SEQUENCE [LARGE SCALE GENOMIC DNA]</scope>
    <source>
        <strain evidence="13 14">YY2X</strain>
    </source>
</reference>
<name>A0ABT3QQA5_9HYPH</name>
<dbReference type="Proteomes" id="UP001301216">
    <property type="component" value="Unassembled WGS sequence"/>
</dbReference>
<organism evidence="13 14">
    <name type="scientific">Ochrobactrum chromiisoli</name>
    <dbReference type="NCBI Taxonomy" id="2993941"/>
    <lineage>
        <taxon>Bacteria</taxon>
        <taxon>Pseudomonadati</taxon>
        <taxon>Pseudomonadota</taxon>
        <taxon>Alphaproteobacteria</taxon>
        <taxon>Hyphomicrobiales</taxon>
        <taxon>Brucellaceae</taxon>
        <taxon>Brucella/Ochrobactrum group</taxon>
        <taxon>Ochrobactrum</taxon>
    </lineage>
</organism>
<keyword evidence="6 12" id="KW-0732">Signal</keyword>
<sequence length="138" mass="14799">MLGKIRRIALCSGLFAVSLAGSAAAVDLNTPYVPSLRPSTPPIAGGLPRTYQPQAGSGKCYGVGCRDSGNYISPEGIPIYKNGDPLQVRPSDRTAVKTLGPSSNHISWCSNRYRSYRTSDDTYQPFAGPRTNCNSPFQ</sequence>
<feature type="chain" id="PRO_5045406732" description="Lectin-like protein BA14k" evidence="12">
    <location>
        <begin position="26"/>
        <end position="138"/>
    </location>
</feature>
<dbReference type="EMBL" id="JAPHAV010000006">
    <property type="protein sequence ID" value="MCX2697745.1"/>
    <property type="molecule type" value="Genomic_DNA"/>
</dbReference>
<evidence type="ECO:0000256" key="11">
    <source>
        <dbReference type="ARBA" id="ARBA00025321"/>
    </source>
</evidence>
<evidence type="ECO:0000313" key="13">
    <source>
        <dbReference type="EMBL" id="MCX2697745.1"/>
    </source>
</evidence>
<keyword evidence="5" id="KW-0812">Transmembrane</keyword>
<comment type="subcellular location">
    <subcellularLocation>
        <location evidence="1">Cell membrane</location>
        <topology evidence="1">Single-pass membrane protein</topology>
    </subcellularLocation>
</comment>
<evidence type="ECO:0000256" key="4">
    <source>
        <dbReference type="ARBA" id="ARBA00022475"/>
    </source>
</evidence>
<protein>
    <recommendedName>
        <fullName evidence="3">Lectin-like protein BA14k</fullName>
    </recommendedName>
</protein>
<accession>A0ABT3QQA5</accession>
<feature type="signal peptide" evidence="12">
    <location>
        <begin position="1"/>
        <end position="25"/>
    </location>
</feature>
<dbReference type="InterPro" id="IPR012413">
    <property type="entry name" value="BA14K"/>
</dbReference>
<evidence type="ECO:0000256" key="3">
    <source>
        <dbReference type="ARBA" id="ARBA00020552"/>
    </source>
</evidence>
<keyword evidence="7" id="KW-0430">Lectin</keyword>
<evidence type="ECO:0000256" key="2">
    <source>
        <dbReference type="ARBA" id="ARBA00010270"/>
    </source>
</evidence>
<evidence type="ECO:0000256" key="9">
    <source>
        <dbReference type="ARBA" id="ARBA00023026"/>
    </source>
</evidence>